<dbReference type="Proteomes" id="UP000298133">
    <property type="component" value="Unassembled WGS sequence"/>
</dbReference>
<protein>
    <recommendedName>
        <fullName evidence="3">Polyhydroxyalkanoic acid synthase</fullName>
    </recommendedName>
</protein>
<dbReference type="AlphaFoldDB" id="A0A4Y8ULV5"/>
<keyword evidence="2" id="KW-1185">Reference proteome</keyword>
<evidence type="ECO:0008006" key="3">
    <source>
        <dbReference type="Google" id="ProtNLM"/>
    </source>
</evidence>
<evidence type="ECO:0000313" key="1">
    <source>
        <dbReference type="EMBL" id="TFH68787.1"/>
    </source>
</evidence>
<dbReference type="Pfam" id="PF09650">
    <property type="entry name" value="PHA_gran_rgn"/>
    <property type="match status" value="1"/>
</dbReference>
<gene>
    <name evidence="1" type="ORF">E3W66_02210</name>
</gene>
<reference evidence="1 2" key="1">
    <citation type="submission" date="2019-03" db="EMBL/GenBank/DDBJ databases">
        <title>Draft genome of Gammaproteobacteria bacterium LSUCC0057, a member of the SAR92 clade.</title>
        <authorList>
            <person name="Lanclos V.C."/>
            <person name="Doiron C."/>
            <person name="Henson M.W."/>
            <person name="Thrash J.C."/>
        </authorList>
    </citation>
    <scope>NUCLEOTIDE SEQUENCE [LARGE SCALE GENOMIC DNA]</scope>
    <source>
        <strain evidence="1 2">LSUCC0057</strain>
    </source>
</reference>
<accession>A0A4Y8ULV5</accession>
<evidence type="ECO:0000313" key="2">
    <source>
        <dbReference type="Proteomes" id="UP000298133"/>
    </source>
</evidence>
<proteinExistence type="predicted"/>
<dbReference type="EMBL" id="SPIA01000001">
    <property type="protein sequence ID" value="TFH68787.1"/>
    <property type="molecule type" value="Genomic_DNA"/>
</dbReference>
<comment type="caution">
    <text evidence="1">The sequence shown here is derived from an EMBL/GenBank/DDBJ whole genome shotgun (WGS) entry which is preliminary data.</text>
</comment>
<dbReference type="InterPro" id="IPR013433">
    <property type="entry name" value="PHA_gran_rgn"/>
</dbReference>
<name>A0A4Y8ULV5_9GAMM</name>
<organism evidence="1 2">
    <name type="scientific">Gammaproteobacteria bacterium LSUCC0057</name>
    <dbReference type="NCBI Taxonomy" id="2559237"/>
    <lineage>
        <taxon>Bacteria</taxon>
        <taxon>Pseudomonadati</taxon>
        <taxon>Pseudomonadota</taxon>
        <taxon>Gammaproteobacteria</taxon>
        <taxon>Cellvibrionales</taxon>
        <taxon>Porticoccaceae</taxon>
        <taxon>SAR92 clade</taxon>
    </lineage>
</organism>
<sequence>MAAITWLLAVPSPRRHNPLRHSPLLPPASAPMSEIELRRSHQRSDGELRTIAAAIGDKLVARHGGECHWTEQSMHYQLPGTVNAEVQWNASEILVVLRLQALAAMFENAITAFVAQQLDRYLSA</sequence>